<gene>
    <name evidence="2" type="ORF">G4B88_010120</name>
</gene>
<organism evidence="2 3">
    <name type="scientific">Cannabis sativa</name>
    <name type="common">Hemp</name>
    <name type="synonym">Marijuana</name>
    <dbReference type="NCBI Taxonomy" id="3483"/>
    <lineage>
        <taxon>Eukaryota</taxon>
        <taxon>Viridiplantae</taxon>
        <taxon>Streptophyta</taxon>
        <taxon>Embryophyta</taxon>
        <taxon>Tracheophyta</taxon>
        <taxon>Spermatophyta</taxon>
        <taxon>Magnoliopsida</taxon>
        <taxon>eudicotyledons</taxon>
        <taxon>Gunneridae</taxon>
        <taxon>Pentapetalae</taxon>
        <taxon>rosids</taxon>
        <taxon>fabids</taxon>
        <taxon>Rosales</taxon>
        <taxon>Cannabaceae</taxon>
        <taxon>Cannabis</taxon>
    </lineage>
</organism>
<evidence type="ECO:0000256" key="1">
    <source>
        <dbReference type="SAM" id="MobiDB-lite"/>
    </source>
</evidence>
<protein>
    <submittedName>
        <fullName evidence="2">Uncharacterized protein</fullName>
    </submittedName>
</protein>
<feature type="compositionally biased region" description="Polar residues" evidence="1">
    <location>
        <begin position="41"/>
        <end position="54"/>
    </location>
</feature>
<evidence type="ECO:0000313" key="3">
    <source>
        <dbReference type="Proteomes" id="UP000583929"/>
    </source>
</evidence>
<reference evidence="2 3" key="1">
    <citation type="journal article" date="2020" name="bioRxiv">
        <title>Sequence and annotation of 42 cannabis genomes reveals extensive copy number variation in cannabinoid synthesis and pathogen resistance genes.</title>
        <authorList>
            <person name="Mckernan K.J."/>
            <person name="Helbert Y."/>
            <person name="Kane L.T."/>
            <person name="Ebling H."/>
            <person name="Zhang L."/>
            <person name="Liu B."/>
            <person name="Eaton Z."/>
            <person name="Mclaughlin S."/>
            <person name="Kingan S."/>
            <person name="Baybayan P."/>
            <person name="Concepcion G."/>
            <person name="Jordan M."/>
            <person name="Riva A."/>
            <person name="Barbazuk W."/>
            <person name="Harkins T."/>
        </authorList>
    </citation>
    <scope>NUCLEOTIDE SEQUENCE [LARGE SCALE GENOMIC DNA]</scope>
    <source>
        <strain evidence="3">cv. Jamaican Lion 4</strain>
        <tissue evidence="2">Leaf</tissue>
    </source>
</reference>
<comment type="caution">
    <text evidence="2">The sequence shown here is derived from an EMBL/GenBank/DDBJ whole genome shotgun (WGS) entry which is preliminary data.</text>
</comment>
<proteinExistence type="predicted"/>
<feature type="compositionally biased region" description="Basic and acidic residues" evidence="1">
    <location>
        <begin position="25"/>
        <end position="40"/>
    </location>
</feature>
<accession>A0A7J6GLF9</accession>
<dbReference type="AlphaFoldDB" id="A0A7J6GLF9"/>
<keyword evidence="3" id="KW-1185">Reference proteome</keyword>
<evidence type="ECO:0000313" key="2">
    <source>
        <dbReference type="EMBL" id="KAF4382949.1"/>
    </source>
</evidence>
<sequence>MVMMTRVIGEERVVEVSQRRPTKKPKLETKQAHNEDRSILDKSTNNSNPISVNQYNEDRDIELAIMASRLHSSNCRQKFETWILEPFAGVSVIENGQSSNSNKNEDDPSFIYCSECIGRYL</sequence>
<dbReference type="Proteomes" id="UP000583929">
    <property type="component" value="Unassembled WGS sequence"/>
</dbReference>
<feature type="region of interest" description="Disordered" evidence="1">
    <location>
        <begin position="14"/>
        <end position="54"/>
    </location>
</feature>
<dbReference type="EMBL" id="JAATIQ010000099">
    <property type="protein sequence ID" value="KAF4382949.1"/>
    <property type="molecule type" value="Genomic_DNA"/>
</dbReference>
<name>A0A7J6GLF9_CANSA</name>